<feature type="region of interest" description="Disordered" evidence="6">
    <location>
        <begin position="441"/>
        <end position="462"/>
    </location>
</feature>
<keyword evidence="4" id="KW-0804">Transcription</keyword>
<evidence type="ECO:0000256" key="3">
    <source>
        <dbReference type="ARBA" id="ARBA00023125"/>
    </source>
</evidence>
<evidence type="ECO:0000256" key="2">
    <source>
        <dbReference type="ARBA" id="ARBA00023015"/>
    </source>
</evidence>
<dbReference type="GO" id="GO:0000976">
    <property type="term" value="F:transcription cis-regulatory region binding"/>
    <property type="evidence" value="ECO:0007669"/>
    <property type="project" value="TreeGrafter"/>
</dbReference>
<dbReference type="Proteomes" id="UP000253153">
    <property type="component" value="Unassembled WGS sequence"/>
</dbReference>
<dbReference type="GO" id="GO:0005634">
    <property type="term" value="C:nucleus"/>
    <property type="evidence" value="ECO:0007669"/>
    <property type="project" value="UniProtKB-SubCell"/>
</dbReference>
<dbReference type="PANTHER" id="PTHR31845:SF10">
    <property type="entry name" value="ZN(II)2CYS6 TRANSCRIPTION FACTOR (EUROFUNG)"/>
    <property type="match status" value="1"/>
</dbReference>
<evidence type="ECO:0000256" key="4">
    <source>
        <dbReference type="ARBA" id="ARBA00023163"/>
    </source>
</evidence>
<keyword evidence="5" id="KW-0539">Nucleus</keyword>
<keyword evidence="8" id="KW-1185">Reference proteome</keyword>
<dbReference type="EMBL" id="QKXC01000146">
    <property type="protein sequence ID" value="RBR16245.1"/>
    <property type="molecule type" value="Genomic_DNA"/>
</dbReference>
<dbReference type="GeneID" id="41996515"/>
<name>A0A366RJ07_9HYPO</name>
<protein>
    <recommendedName>
        <fullName evidence="9">MYND-type zinc finger protein samB</fullName>
    </recommendedName>
</protein>
<dbReference type="InterPro" id="IPR051089">
    <property type="entry name" value="prtT"/>
</dbReference>
<dbReference type="PANTHER" id="PTHR31845">
    <property type="entry name" value="FINGER DOMAIN PROTEIN, PUTATIVE-RELATED"/>
    <property type="match status" value="1"/>
</dbReference>
<proteinExistence type="predicted"/>
<keyword evidence="2" id="KW-0805">Transcription regulation</keyword>
<organism evidence="7 8">
    <name type="scientific">Fusarium coffeatum</name>
    <dbReference type="NCBI Taxonomy" id="231269"/>
    <lineage>
        <taxon>Eukaryota</taxon>
        <taxon>Fungi</taxon>
        <taxon>Dikarya</taxon>
        <taxon>Ascomycota</taxon>
        <taxon>Pezizomycotina</taxon>
        <taxon>Sordariomycetes</taxon>
        <taxon>Hypocreomycetidae</taxon>
        <taxon>Hypocreales</taxon>
        <taxon>Nectriaceae</taxon>
        <taxon>Fusarium</taxon>
        <taxon>Fusarium incarnatum-equiseti species complex</taxon>
    </lineage>
</organism>
<evidence type="ECO:0000256" key="1">
    <source>
        <dbReference type="ARBA" id="ARBA00004123"/>
    </source>
</evidence>
<evidence type="ECO:0000256" key="5">
    <source>
        <dbReference type="ARBA" id="ARBA00023242"/>
    </source>
</evidence>
<accession>A0A366RJ07</accession>
<reference evidence="7 8" key="1">
    <citation type="submission" date="2018-06" db="EMBL/GenBank/DDBJ databases">
        <title>Fusarium incarnatum-equiseti species complex species 28.</title>
        <authorList>
            <person name="Gardiner D.M."/>
        </authorList>
    </citation>
    <scope>NUCLEOTIDE SEQUENCE [LARGE SCALE GENOMIC DNA]</scope>
    <source>
        <strain evidence="7 8">FIESC_28</strain>
    </source>
</reference>
<sequence length="873" mass="99263">MGSNVRVALPEHWTELSAARIHRQQCADEVDTIKRTCLEECGKRSVVDCEKCFPKVLERMRARYCDAEGREWFSQRRAFLNELDVLFTDVKDHKKMDLKAIEDSIASEKEAWYRWVLRMYPRFLSVGDRGADPDELRAMLDDPVKRREELIERIWEGVGKPVNWESDVESLIEKMAAVKNDATALKQLYIDLFFKDSETGEAVENAQPYLEAYETSDTMSIEQVIDRIAQDLKASRTTEPQRDTHRGRLDELRRAKMAFEQNRLQNKSRAQANQTPAVSDYLYDLPPCSVCSKSVDAKNVLSCPLCQALVQLGGRRKMTVYCSDECQGKGFDDHIDKEHDCEAGDRCIQTDYEECDTGAESASEAVVCKDCVDQCDIREQGAIETHQPPPPPPPAPSKTFTIDFEVSTQPEVDENFDDLRESHAQFIESIFPADGDTDLSSFQDSPLTSLPTPSSSHTHPIQSLHAKPQFNLDSAESLLVSFRGMLAHYPVIVLRPDETVASLAATKPFVLLAILAAASGSRTLQGHSLYDEEFRKVLGLKFVAGGERSISLLQGILIYCAWYPFHLRPKNKQAYQYYRMAGDLASDLDLDQESAYLTSTIPGEMSSAKLDQLRAYLAYHYALTNFMFTFKMQHLIPAWTPWTDKCCDLLQRHAEVDGDLAHLFFDVFLQGGAVFYLTRANPKKPSFINPSSTRLIRCVNNMRTLFDYLMNLETFTHFTSIDWEKFILSVILAVRLSFPITAVLDWDHAWARSQLRFDEFLEFMCEGPEDLTPASKRVDVLSASRVVLRVVKAKYDRRVDMLTTGLSNTLGRQGCPMFDKDMQPYLPAWDTEIDMSSVLPAMNMNLEGQQPMYHDLWATMTMSWANDGGTMDM</sequence>
<gene>
    <name evidence="7" type="ORF">FIESC28_07077</name>
</gene>
<dbReference type="AlphaFoldDB" id="A0A366RJ07"/>
<comment type="caution">
    <text evidence="7">The sequence shown here is derived from an EMBL/GenBank/DDBJ whole genome shotgun (WGS) entry which is preliminary data.</text>
</comment>
<keyword evidence="3" id="KW-0238">DNA-binding</keyword>
<dbReference type="RefSeq" id="XP_031014765.1">
    <property type="nucleotide sequence ID" value="XM_031161219.1"/>
</dbReference>
<dbReference type="OrthoDB" id="5424793at2759"/>
<evidence type="ECO:0000313" key="8">
    <source>
        <dbReference type="Proteomes" id="UP000253153"/>
    </source>
</evidence>
<evidence type="ECO:0008006" key="9">
    <source>
        <dbReference type="Google" id="ProtNLM"/>
    </source>
</evidence>
<comment type="subcellular location">
    <subcellularLocation>
        <location evidence="1">Nucleus</location>
    </subcellularLocation>
</comment>
<evidence type="ECO:0000313" key="7">
    <source>
        <dbReference type="EMBL" id="RBR16245.1"/>
    </source>
</evidence>
<dbReference type="GO" id="GO:0000981">
    <property type="term" value="F:DNA-binding transcription factor activity, RNA polymerase II-specific"/>
    <property type="evidence" value="ECO:0007669"/>
    <property type="project" value="TreeGrafter"/>
</dbReference>
<evidence type="ECO:0000256" key="6">
    <source>
        <dbReference type="SAM" id="MobiDB-lite"/>
    </source>
</evidence>
<feature type="compositionally biased region" description="Low complexity" evidence="6">
    <location>
        <begin position="445"/>
        <end position="460"/>
    </location>
</feature>